<dbReference type="RefSeq" id="WP_216239717.1">
    <property type="nucleotide sequence ID" value="NZ_JABACJ020000002.1"/>
</dbReference>
<name>A0ABS6D0W6_9FIRM</name>
<gene>
    <name evidence="2" type="ORF">HGO97_004070</name>
</gene>
<protein>
    <submittedName>
        <fullName evidence="2">Uncharacterized protein</fullName>
    </submittedName>
</protein>
<evidence type="ECO:0000256" key="1">
    <source>
        <dbReference type="SAM" id="Phobius"/>
    </source>
</evidence>
<accession>A0ABS6D0W6</accession>
<feature type="transmembrane region" description="Helical" evidence="1">
    <location>
        <begin position="67"/>
        <end position="93"/>
    </location>
</feature>
<keyword evidence="1" id="KW-1133">Transmembrane helix</keyword>
<keyword evidence="1" id="KW-0472">Membrane</keyword>
<evidence type="ECO:0000313" key="3">
    <source>
        <dbReference type="Proteomes" id="UP000723714"/>
    </source>
</evidence>
<evidence type="ECO:0000313" key="2">
    <source>
        <dbReference type="EMBL" id="MBU3874990.1"/>
    </source>
</evidence>
<dbReference type="EMBL" id="JABACJ020000002">
    <property type="protein sequence ID" value="MBU3874990.1"/>
    <property type="molecule type" value="Genomic_DNA"/>
</dbReference>
<sequence>MKKSTLSITAFVLSLFPFITLLSSILNIKIEGNLQTGFVVFNIISILSAIILSIIQVKDKRKRDVFSILALCISSVLGVLMIGISIFGILATFG</sequence>
<keyword evidence="3" id="KW-1185">Reference proteome</keyword>
<proteinExistence type="predicted"/>
<dbReference type="Proteomes" id="UP000723714">
    <property type="component" value="Unassembled WGS sequence"/>
</dbReference>
<feature type="transmembrane region" description="Helical" evidence="1">
    <location>
        <begin position="34"/>
        <end position="55"/>
    </location>
</feature>
<keyword evidence="1" id="KW-0812">Transmembrane</keyword>
<organism evidence="2 3">
    <name type="scientific">Faecalicatena faecalis</name>
    <dbReference type="NCBI Taxonomy" id="2726362"/>
    <lineage>
        <taxon>Bacteria</taxon>
        <taxon>Bacillati</taxon>
        <taxon>Bacillota</taxon>
        <taxon>Clostridia</taxon>
        <taxon>Lachnospirales</taxon>
        <taxon>Lachnospiraceae</taxon>
        <taxon>Faecalicatena</taxon>
    </lineage>
</organism>
<comment type="caution">
    <text evidence="2">The sequence shown here is derived from an EMBL/GenBank/DDBJ whole genome shotgun (WGS) entry which is preliminary data.</text>
</comment>
<reference evidence="2 3" key="1">
    <citation type="submission" date="2021-06" db="EMBL/GenBank/DDBJ databases">
        <title>Faecalicatena sp. nov. isolated from porcine feces.</title>
        <authorList>
            <person name="Oh B.S."/>
            <person name="Lee J.H."/>
        </authorList>
    </citation>
    <scope>NUCLEOTIDE SEQUENCE [LARGE SCALE GENOMIC DNA]</scope>
    <source>
        <strain evidence="2 3">AGMB00832</strain>
    </source>
</reference>